<name>A0A6J5RTE2_9CAUD</name>
<sequence>MKRFYWLGMKNFNQQKDEKMEIKNIQDIQAYLKKIELSKNDDETAHSMENSLHEYFIQFVASNANKELSDMAKEVLKSSDIDFDRWYA</sequence>
<gene>
    <name evidence="1" type="ORF">UFOVP1309_14</name>
</gene>
<reference evidence="1" key="1">
    <citation type="submission" date="2020-05" db="EMBL/GenBank/DDBJ databases">
        <authorList>
            <person name="Chiriac C."/>
            <person name="Salcher M."/>
            <person name="Ghai R."/>
            <person name="Kavagutti S V."/>
        </authorList>
    </citation>
    <scope>NUCLEOTIDE SEQUENCE</scope>
</reference>
<protein>
    <submittedName>
        <fullName evidence="1">Uncharacterized protein</fullName>
    </submittedName>
</protein>
<dbReference type="EMBL" id="LR797271">
    <property type="protein sequence ID" value="CAB4197446.1"/>
    <property type="molecule type" value="Genomic_DNA"/>
</dbReference>
<proteinExistence type="predicted"/>
<organism evidence="1">
    <name type="scientific">uncultured Caudovirales phage</name>
    <dbReference type="NCBI Taxonomy" id="2100421"/>
    <lineage>
        <taxon>Viruses</taxon>
        <taxon>Duplodnaviria</taxon>
        <taxon>Heunggongvirae</taxon>
        <taxon>Uroviricota</taxon>
        <taxon>Caudoviricetes</taxon>
        <taxon>Peduoviridae</taxon>
        <taxon>Maltschvirus</taxon>
        <taxon>Maltschvirus maltsch</taxon>
    </lineage>
</organism>
<evidence type="ECO:0000313" key="1">
    <source>
        <dbReference type="EMBL" id="CAB4197446.1"/>
    </source>
</evidence>
<accession>A0A6J5RTE2</accession>